<reference evidence="1" key="1">
    <citation type="submission" date="2018-02" db="EMBL/GenBank/DDBJ databases">
        <title>Rhizophora mucronata_Transcriptome.</title>
        <authorList>
            <person name="Meera S.P."/>
            <person name="Sreeshan A."/>
            <person name="Augustine A."/>
        </authorList>
    </citation>
    <scope>NUCLEOTIDE SEQUENCE</scope>
    <source>
        <tissue evidence="1">Leaf</tissue>
    </source>
</reference>
<sequence length="44" mass="5077">MLAFDNRVTDTLPKDSSVGKEDFRVLSFNARWGWGHSFSIILYV</sequence>
<protein>
    <submittedName>
        <fullName evidence="1">Uncharacterized protein</fullName>
    </submittedName>
</protein>
<organism evidence="1">
    <name type="scientific">Rhizophora mucronata</name>
    <name type="common">Asiatic mangrove</name>
    <dbReference type="NCBI Taxonomy" id="61149"/>
    <lineage>
        <taxon>Eukaryota</taxon>
        <taxon>Viridiplantae</taxon>
        <taxon>Streptophyta</taxon>
        <taxon>Embryophyta</taxon>
        <taxon>Tracheophyta</taxon>
        <taxon>Spermatophyta</taxon>
        <taxon>Magnoliopsida</taxon>
        <taxon>eudicotyledons</taxon>
        <taxon>Gunneridae</taxon>
        <taxon>Pentapetalae</taxon>
        <taxon>rosids</taxon>
        <taxon>fabids</taxon>
        <taxon>Malpighiales</taxon>
        <taxon>Rhizophoraceae</taxon>
        <taxon>Rhizophora</taxon>
    </lineage>
</organism>
<name>A0A2P2QQN4_RHIMU</name>
<dbReference type="EMBL" id="GGEC01088700">
    <property type="protein sequence ID" value="MBX69184.1"/>
    <property type="molecule type" value="Transcribed_RNA"/>
</dbReference>
<dbReference type="AlphaFoldDB" id="A0A2P2QQN4"/>
<evidence type="ECO:0000313" key="1">
    <source>
        <dbReference type="EMBL" id="MBX69184.1"/>
    </source>
</evidence>
<proteinExistence type="predicted"/>
<accession>A0A2P2QQN4</accession>